<feature type="region of interest" description="Disordered" evidence="1">
    <location>
        <begin position="629"/>
        <end position="678"/>
    </location>
</feature>
<sequence>MPLSFNRRTSPDAKAPAAAHLETMPSATGVAAKPATNWRGRPLHKTDAAQPPFDAAHDPELAGKHPKRSSSFGMGLGGMLANGMTKAGESLGSKKAEGAKTPPGTASGAFTPANGILGGGSVGTAAAAPSAGAKANHALPDPSHLAQYSLKLSELVNKAFVPCTGGSHSNGTTSTTGSALAGAAKSATALSGGGASMGAPALSAISYEGRKLPSKAVILEVAHTVVAELDYAASVDAYLLRAASRASLKALTLFATRIDSLLVSPTKDPSLNFIPTTAKEGQNPPGALEYNLGLVALEWIVEDALERCIEGPPGSLDGGMPHFVSEILTPVRKKMEGTILHVIQPLFASIKSSMTACLSKAVPTPFMGLGPSLSPVSTLSSPGVADVAPFPGGQITGSAAAGAATTSFSAAAANASALPSGLSSPGPAPGSGAATPSAPVPSSTAWLKELEGRLEGARRLLVPRIEERCGQDGEGWYISVAIHVIWKGLMILTSRVLPMPASVYGHAPLSAVSPGASLQQQQLLLAESSKRSPSPAQLTSALKSVSVGVVGAKKDKRADSFDHPKSAMSFSPSGQSTPNLAAAAASFSALGGSCSWSAKATAHLVAELQAFEKLIIRFSAGFQPSKLKPLTKSSSVTRSAGRKSGSGDEKGHADDQNGDDDDDSSSSSSDDDDDDDEDELARAALAEALHAIKSTIIVAQNLETHPEAILDAVSTRAKHCSLPPEVSRAAKATPHLILLHLVYSRMPIHLPHFAPFAQDAEDQVVSMPSPPGAFGYKWADYERAIGGFVGGESWAVALVNEWKEDIQETEQDLDRRERALDQAAQEATKAAKSAADFEDVDHTPTATRPLTTRMREQPQEQDKEGADEDSLDALKLHRSTSATGQSDSSDSLPDIMTNSAPTLDSANADAVRQALAAPASASSSQHSLHKLDGSKLSKKTPWASLALKRNKSSQSAASSNEISPAASPETSPPQSPPSIPHGAPGSSVTSLPGSVGSPPSTASATTSVPAGAATAPGAGGANQTRPKRFWRPNSSQNVSLGGFHLPSGIGRGSIRSSSPRGNGSKASPTFGPSGGVDGAEHLGSAGTGHGGPMTEEERLREEMRIERAALRFLKKAVDGVAAARTHGHSQH</sequence>
<feature type="region of interest" description="Disordered" evidence="1">
    <location>
        <begin position="821"/>
        <end position="901"/>
    </location>
</feature>
<evidence type="ECO:0000313" key="2">
    <source>
        <dbReference type="EMBL" id="PWN87396.1"/>
    </source>
</evidence>
<proteinExistence type="predicted"/>
<evidence type="ECO:0000313" key="3">
    <source>
        <dbReference type="Proteomes" id="UP000245768"/>
    </source>
</evidence>
<dbReference type="GeneID" id="37046153"/>
<feature type="compositionally biased region" description="Basic and acidic residues" evidence="1">
    <location>
        <begin position="645"/>
        <end position="655"/>
    </location>
</feature>
<feature type="compositionally biased region" description="Basic and acidic residues" evidence="1">
    <location>
        <begin position="556"/>
        <end position="565"/>
    </location>
</feature>
<feature type="region of interest" description="Disordered" evidence="1">
    <location>
        <begin position="1"/>
        <end position="69"/>
    </location>
</feature>
<feature type="region of interest" description="Disordered" evidence="1">
    <location>
        <begin position="914"/>
        <end position="1101"/>
    </location>
</feature>
<feature type="compositionally biased region" description="Low complexity" evidence="1">
    <location>
        <begin position="821"/>
        <end position="834"/>
    </location>
</feature>
<dbReference type="STRING" id="215250.A0A316YD07"/>
<protein>
    <submittedName>
        <fullName evidence="2">Uncharacterized protein</fullName>
    </submittedName>
</protein>
<keyword evidence="3" id="KW-1185">Reference proteome</keyword>
<feature type="compositionally biased region" description="Polar residues" evidence="1">
    <location>
        <begin position="879"/>
        <end position="901"/>
    </location>
</feature>
<dbReference type="EMBL" id="KZ819640">
    <property type="protein sequence ID" value="PWN87396.1"/>
    <property type="molecule type" value="Genomic_DNA"/>
</dbReference>
<feature type="region of interest" description="Disordered" evidence="1">
    <location>
        <begin position="556"/>
        <end position="575"/>
    </location>
</feature>
<gene>
    <name evidence="2" type="ORF">FA10DRAFT_288822</name>
</gene>
<feature type="compositionally biased region" description="Basic and acidic residues" evidence="1">
    <location>
        <begin position="853"/>
        <end position="864"/>
    </location>
</feature>
<reference evidence="2 3" key="1">
    <citation type="journal article" date="2018" name="Mol. Biol. Evol.">
        <title>Broad Genomic Sampling Reveals a Smut Pathogenic Ancestry of the Fungal Clade Ustilaginomycotina.</title>
        <authorList>
            <person name="Kijpornyongpan T."/>
            <person name="Mondo S.J."/>
            <person name="Barry K."/>
            <person name="Sandor L."/>
            <person name="Lee J."/>
            <person name="Lipzen A."/>
            <person name="Pangilinan J."/>
            <person name="LaButti K."/>
            <person name="Hainaut M."/>
            <person name="Henrissat B."/>
            <person name="Grigoriev I.V."/>
            <person name="Spatafora J.W."/>
            <person name="Aime M.C."/>
        </authorList>
    </citation>
    <scope>NUCLEOTIDE SEQUENCE [LARGE SCALE GENOMIC DNA]</scope>
    <source>
        <strain evidence="2 3">MCA 4198</strain>
    </source>
</reference>
<dbReference type="RefSeq" id="XP_025374594.1">
    <property type="nucleotide sequence ID" value="XM_025524237.1"/>
</dbReference>
<feature type="compositionally biased region" description="Acidic residues" evidence="1">
    <location>
        <begin position="656"/>
        <end position="678"/>
    </location>
</feature>
<feature type="compositionally biased region" description="Pro residues" evidence="1">
    <location>
        <begin position="970"/>
        <end position="979"/>
    </location>
</feature>
<accession>A0A316YD07</accession>
<dbReference type="AlphaFoldDB" id="A0A316YD07"/>
<dbReference type="OrthoDB" id="1734943at2759"/>
<feature type="compositionally biased region" description="Low complexity" evidence="1">
    <location>
        <begin position="952"/>
        <end position="969"/>
    </location>
</feature>
<feature type="region of interest" description="Disordered" evidence="1">
    <location>
        <begin position="419"/>
        <end position="442"/>
    </location>
</feature>
<dbReference type="InParanoid" id="A0A316YD07"/>
<feature type="compositionally biased region" description="Low complexity" evidence="1">
    <location>
        <begin position="914"/>
        <end position="926"/>
    </location>
</feature>
<feature type="compositionally biased region" description="Low complexity" evidence="1">
    <location>
        <begin position="1046"/>
        <end position="1064"/>
    </location>
</feature>
<dbReference type="Proteomes" id="UP000245768">
    <property type="component" value="Unassembled WGS sequence"/>
</dbReference>
<name>A0A316YD07_9BASI</name>
<evidence type="ECO:0000256" key="1">
    <source>
        <dbReference type="SAM" id="MobiDB-lite"/>
    </source>
</evidence>
<feature type="compositionally biased region" description="Low complexity" evidence="1">
    <location>
        <begin position="992"/>
        <end position="1016"/>
    </location>
</feature>
<organism evidence="2 3">
    <name type="scientific">Acaromyces ingoldii</name>
    <dbReference type="NCBI Taxonomy" id="215250"/>
    <lineage>
        <taxon>Eukaryota</taxon>
        <taxon>Fungi</taxon>
        <taxon>Dikarya</taxon>
        <taxon>Basidiomycota</taxon>
        <taxon>Ustilaginomycotina</taxon>
        <taxon>Exobasidiomycetes</taxon>
        <taxon>Exobasidiales</taxon>
        <taxon>Cryptobasidiaceae</taxon>
        <taxon>Acaromyces</taxon>
    </lineage>
</organism>
<feature type="region of interest" description="Disordered" evidence="1">
    <location>
        <begin position="91"/>
        <end position="112"/>
    </location>
</feature>